<gene>
    <name evidence="1" type="ORF">LCGC14_1399300</name>
</gene>
<dbReference type="EMBL" id="LAZR01009125">
    <property type="protein sequence ID" value="KKM74541.1"/>
    <property type="molecule type" value="Genomic_DNA"/>
</dbReference>
<protein>
    <submittedName>
        <fullName evidence="1">Uncharacterized protein</fullName>
    </submittedName>
</protein>
<dbReference type="AlphaFoldDB" id="A0A0F9KIG5"/>
<comment type="caution">
    <text evidence="1">The sequence shown here is derived from an EMBL/GenBank/DDBJ whole genome shotgun (WGS) entry which is preliminary data.</text>
</comment>
<evidence type="ECO:0000313" key="1">
    <source>
        <dbReference type="EMBL" id="KKM74541.1"/>
    </source>
</evidence>
<proteinExistence type="predicted"/>
<reference evidence="1" key="1">
    <citation type="journal article" date="2015" name="Nature">
        <title>Complex archaea that bridge the gap between prokaryotes and eukaryotes.</title>
        <authorList>
            <person name="Spang A."/>
            <person name="Saw J.H."/>
            <person name="Jorgensen S.L."/>
            <person name="Zaremba-Niedzwiedzka K."/>
            <person name="Martijn J."/>
            <person name="Lind A.E."/>
            <person name="van Eijk R."/>
            <person name="Schleper C."/>
            <person name="Guy L."/>
            <person name="Ettema T.J."/>
        </authorList>
    </citation>
    <scope>NUCLEOTIDE SEQUENCE</scope>
</reference>
<name>A0A0F9KIG5_9ZZZZ</name>
<sequence>MSDKIKIKVREKDCSKTDSIKKEVNLNRAKKNNPNIIELNMNMKKTAYAEAKIGRIDILIENCNSDPEKEYYETVKKLYLKQLPKRSLNKKAKDKEKEIVDLNEDMDYNNYAPLSARPMKEREETSKVLYDKQEKLLAELAELNELITPKESEE</sequence>
<organism evidence="1">
    <name type="scientific">marine sediment metagenome</name>
    <dbReference type="NCBI Taxonomy" id="412755"/>
    <lineage>
        <taxon>unclassified sequences</taxon>
        <taxon>metagenomes</taxon>
        <taxon>ecological metagenomes</taxon>
    </lineage>
</organism>
<accession>A0A0F9KIG5</accession>